<evidence type="ECO:0000313" key="1">
    <source>
        <dbReference type="EMBL" id="MBX53616.1"/>
    </source>
</evidence>
<name>A0A2P2PFW4_RHIMU</name>
<dbReference type="AlphaFoldDB" id="A0A2P2PFW4"/>
<proteinExistence type="predicted"/>
<reference evidence="1" key="1">
    <citation type="submission" date="2018-02" db="EMBL/GenBank/DDBJ databases">
        <title>Rhizophora mucronata_Transcriptome.</title>
        <authorList>
            <person name="Meera S.P."/>
            <person name="Sreeshan A."/>
            <person name="Augustine A."/>
        </authorList>
    </citation>
    <scope>NUCLEOTIDE SEQUENCE</scope>
    <source>
        <tissue evidence="1">Leaf</tissue>
    </source>
</reference>
<accession>A0A2P2PFW4</accession>
<dbReference type="EMBL" id="GGEC01073132">
    <property type="protein sequence ID" value="MBX53616.1"/>
    <property type="molecule type" value="Transcribed_RNA"/>
</dbReference>
<sequence length="24" mass="2816">MNSNFSSKSISFQISIFSRILVYF</sequence>
<organism evidence="1">
    <name type="scientific">Rhizophora mucronata</name>
    <name type="common">Asiatic mangrove</name>
    <dbReference type="NCBI Taxonomy" id="61149"/>
    <lineage>
        <taxon>Eukaryota</taxon>
        <taxon>Viridiplantae</taxon>
        <taxon>Streptophyta</taxon>
        <taxon>Embryophyta</taxon>
        <taxon>Tracheophyta</taxon>
        <taxon>Spermatophyta</taxon>
        <taxon>Magnoliopsida</taxon>
        <taxon>eudicotyledons</taxon>
        <taxon>Gunneridae</taxon>
        <taxon>Pentapetalae</taxon>
        <taxon>rosids</taxon>
        <taxon>fabids</taxon>
        <taxon>Malpighiales</taxon>
        <taxon>Rhizophoraceae</taxon>
        <taxon>Rhizophora</taxon>
    </lineage>
</organism>
<protein>
    <submittedName>
        <fullName evidence="1">Uncharacterized protein</fullName>
    </submittedName>
</protein>